<evidence type="ECO:0000256" key="1">
    <source>
        <dbReference type="SAM" id="Phobius"/>
    </source>
</evidence>
<dbReference type="GO" id="GO:0015225">
    <property type="term" value="F:biotin transmembrane transporter activity"/>
    <property type="evidence" value="ECO:0007669"/>
    <property type="project" value="InterPro"/>
</dbReference>
<keyword evidence="1" id="KW-0472">Membrane</keyword>
<accession>X0UKL2</accession>
<dbReference type="PANTHER" id="PTHR34295:SF1">
    <property type="entry name" value="BIOTIN TRANSPORTER BIOY"/>
    <property type="match status" value="1"/>
</dbReference>
<dbReference type="EMBL" id="BARS01010036">
    <property type="protein sequence ID" value="GAF89005.1"/>
    <property type="molecule type" value="Genomic_DNA"/>
</dbReference>
<organism evidence="2">
    <name type="scientific">marine sediment metagenome</name>
    <dbReference type="NCBI Taxonomy" id="412755"/>
    <lineage>
        <taxon>unclassified sequences</taxon>
        <taxon>metagenomes</taxon>
        <taxon>ecological metagenomes</taxon>
    </lineage>
</organism>
<dbReference type="PANTHER" id="PTHR34295">
    <property type="entry name" value="BIOTIN TRANSPORTER BIOY"/>
    <property type="match status" value="1"/>
</dbReference>
<dbReference type="Gene3D" id="1.10.1760.20">
    <property type="match status" value="1"/>
</dbReference>
<dbReference type="InterPro" id="IPR003784">
    <property type="entry name" value="BioY"/>
</dbReference>
<name>X0UKL2_9ZZZZ</name>
<dbReference type="AlphaFoldDB" id="X0UKL2"/>
<reference evidence="2" key="1">
    <citation type="journal article" date="2014" name="Front. Microbiol.">
        <title>High frequency of phylogenetically diverse reductive dehalogenase-homologous genes in deep subseafloor sedimentary metagenomes.</title>
        <authorList>
            <person name="Kawai M."/>
            <person name="Futagami T."/>
            <person name="Toyoda A."/>
            <person name="Takaki Y."/>
            <person name="Nishi S."/>
            <person name="Hori S."/>
            <person name="Arai W."/>
            <person name="Tsubouchi T."/>
            <person name="Morono Y."/>
            <person name="Uchiyama I."/>
            <person name="Ito T."/>
            <person name="Fujiyama A."/>
            <person name="Inagaki F."/>
            <person name="Takami H."/>
        </authorList>
    </citation>
    <scope>NUCLEOTIDE SEQUENCE</scope>
    <source>
        <strain evidence="2">Expedition CK06-06</strain>
    </source>
</reference>
<feature type="transmembrane region" description="Helical" evidence="1">
    <location>
        <begin position="27"/>
        <end position="47"/>
    </location>
</feature>
<protein>
    <recommendedName>
        <fullName evidence="3">Biotin transporter BioY</fullName>
    </recommendedName>
</protein>
<keyword evidence="1" id="KW-0812">Transmembrane</keyword>
<evidence type="ECO:0000313" key="2">
    <source>
        <dbReference type="EMBL" id="GAF89005.1"/>
    </source>
</evidence>
<feature type="non-terminal residue" evidence="2">
    <location>
        <position position="162"/>
    </location>
</feature>
<feature type="transmembrane region" description="Helical" evidence="1">
    <location>
        <begin position="132"/>
        <end position="153"/>
    </location>
</feature>
<dbReference type="GO" id="GO:0005886">
    <property type="term" value="C:plasma membrane"/>
    <property type="evidence" value="ECO:0007669"/>
    <property type="project" value="InterPro"/>
</dbReference>
<feature type="transmembrane region" description="Helical" evidence="1">
    <location>
        <begin position="101"/>
        <end position="120"/>
    </location>
</feature>
<proteinExistence type="predicted"/>
<gene>
    <name evidence="2" type="ORF">S01H1_18725</name>
</gene>
<comment type="caution">
    <text evidence="2">The sequence shown here is derived from an EMBL/GenBank/DDBJ whole genome shotgun (WGS) entry which is preliminary data.</text>
</comment>
<evidence type="ECO:0008006" key="3">
    <source>
        <dbReference type="Google" id="ProtNLM"/>
    </source>
</evidence>
<dbReference type="PIRSF" id="PIRSF016661">
    <property type="entry name" value="BioY"/>
    <property type="match status" value="1"/>
</dbReference>
<sequence>MELVTAINRTTYEVFRWRYELALSKKLALALGMACVIGLVAQIRIILPWSPVPITGQTFAVLLTAIFLGRWWGGISVAFYAGLGAAGVPWFAGLNGGLGYLAGPTGGYIIGFIFAALFLGHFTDTYIRSRNFLSMLALMLFANFILIYVPGLLQLGLWLNLV</sequence>
<dbReference type="Pfam" id="PF02632">
    <property type="entry name" value="BioY"/>
    <property type="match status" value="1"/>
</dbReference>
<keyword evidence="1" id="KW-1133">Transmembrane helix</keyword>